<comment type="caution">
    <text evidence="1">The sequence shown here is derived from an EMBL/GenBank/DDBJ whole genome shotgun (WGS) entry which is preliminary data.</text>
</comment>
<dbReference type="Proteomes" id="UP000221024">
    <property type="component" value="Unassembled WGS sequence"/>
</dbReference>
<name>A0A2H3NPC4_9BACT</name>
<dbReference type="EMBL" id="PDEP01000027">
    <property type="protein sequence ID" value="PEN04560.1"/>
    <property type="molecule type" value="Genomic_DNA"/>
</dbReference>
<proteinExistence type="predicted"/>
<evidence type="ECO:0000313" key="2">
    <source>
        <dbReference type="Proteomes" id="UP000221024"/>
    </source>
</evidence>
<sequence length="189" mass="21794">MRSEIIDHVDGCGREVLNPEEPSDEHEYSDLFWGKNKARQNVFYLHGALPFFDTGTTIEKEKYSVYSYLLENISERMEKSEYPIFVTAGNSSQKLEHIKHNPYLNYCYESLCDAKGSLVSFGFNFGEYDRHIIDAINKAAKHGRKVSNRLWSVYIGVYSDADRQHIESIADDFACKVRIFDASTVPLWS</sequence>
<accession>A0A2H3NPC4</accession>
<gene>
    <name evidence="1" type="ORF">CRI93_14930</name>
</gene>
<dbReference type="AlphaFoldDB" id="A0A2H3NPC4"/>
<dbReference type="InterPro" id="IPR032581">
    <property type="entry name" value="DUF4917"/>
</dbReference>
<dbReference type="Pfam" id="PF16263">
    <property type="entry name" value="DUF4917"/>
    <property type="match status" value="1"/>
</dbReference>
<evidence type="ECO:0000313" key="1">
    <source>
        <dbReference type="EMBL" id="PEN04560.1"/>
    </source>
</evidence>
<evidence type="ECO:0008006" key="3">
    <source>
        <dbReference type="Google" id="ProtNLM"/>
    </source>
</evidence>
<protein>
    <recommendedName>
        <fullName evidence="3">SIR2-like domain-containing protein</fullName>
    </recommendedName>
</protein>
<keyword evidence="2" id="KW-1185">Reference proteome</keyword>
<organism evidence="1 2">
    <name type="scientific">Longimonas halophila</name>
    <dbReference type="NCBI Taxonomy" id="1469170"/>
    <lineage>
        <taxon>Bacteria</taxon>
        <taxon>Pseudomonadati</taxon>
        <taxon>Rhodothermota</taxon>
        <taxon>Rhodothermia</taxon>
        <taxon>Rhodothermales</taxon>
        <taxon>Salisaetaceae</taxon>
        <taxon>Longimonas</taxon>
    </lineage>
</organism>
<reference evidence="1 2" key="1">
    <citation type="submission" date="2017-10" db="EMBL/GenBank/DDBJ databases">
        <title>Draft genome of Longimonas halophila.</title>
        <authorList>
            <person name="Goh K.M."/>
            <person name="Shamsir M.S."/>
            <person name="Lim S.W."/>
        </authorList>
    </citation>
    <scope>NUCLEOTIDE SEQUENCE [LARGE SCALE GENOMIC DNA]</scope>
    <source>
        <strain evidence="1 2">KCTC 42399</strain>
    </source>
</reference>